<dbReference type="PANTHER" id="PTHR42792">
    <property type="entry name" value="FLAGELLIN"/>
    <property type="match status" value="1"/>
</dbReference>
<dbReference type="GO" id="GO:0009288">
    <property type="term" value="C:bacterial-type flagellum"/>
    <property type="evidence" value="ECO:0007669"/>
    <property type="project" value="UniProtKB-SubCell"/>
</dbReference>
<dbReference type="GO" id="GO:0005576">
    <property type="term" value="C:extracellular region"/>
    <property type="evidence" value="ECO:0007669"/>
    <property type="project" value="UniProtKB-SubCell"/>
</dbReference>
<dbReference type="Gene3D" id="6.10.10.10">
    <property type="entry name" value="Flagellar export chaperone, C-terminal domain"/>
    <property type="match status" value="1"/>
</dbReference>
<keyword evidence="2 3" id="KW-0975">Bacterial flagellum</keyword>
<comment type="similarity">
    <text evidence="1 3">Belongs to the bacterial flagellin family.</text>
</comment>
<dbReference type="SUPFAM" id="SSF64518">
    <property type="entry name" value="Phase 1 flagellin"/>
    <property type="match status" value="1"/>
</dbReference>
<keyword evidence="7" id="KW-0966">Cell projection</keyword>
<evidence type="ECO:0000256" key="2">
    <source>
        <dbReference type="ARBA" id="ARBA00023143"/>
    </source>
</evidence>
<sequence>MSVRIQNNAMNQAKRHDEAKRASSARLASGQQINRASEGAADLAAASKLKSTARATAAALSNANRGLALGQIADGAMSQIQELSFRLKELAVSAASDTFSDADRALANTEYQEVIKAIDGIADRTRYSGTALLNAVTTFDIQTGEDGATDTTTFITDDVTSATLGIVGDITSKANAVAQQTLIDTALDTLATARSKAGSFMVGLESTISVNQVKIENLEGAISVFTEADLAKEATNLAMADIKSQMAQAMITKENQAASNVTGLVR</sequence>
<dbReference type="PRINTS" id="PR00207">
    <property type="entry name" value="FLAGELLIN"/>
</dbReference>
<evidence type="ECO:0000256" key="1">
    <source>
        <dbReference type="ARBA" id="ARBA00005709"/>
    </source>
</evidence>
<dbReference type="EMBL" id="CP054719">
    <property type="protein sequence ID" value="QOL20213.1"/>
    <property type="molecule type" value="Genomic_DNA"/>
</dbReference>
<dbReference type="InterPro" id="IPR046358">
    <property type="entry name" value="Flagellin_C"/>
</dbReference>
<organism evidence="7 8">
    <name type="scientific">Candidatus Bodocaedibacter vickermanii</name>
    <dbReference type="NCBI Taxonomy" id="2741701"/>
    <lineage>
        <taxon>Bacteria</taxon>
        <taxon>Pseudomonadati</taxon>
        <taxon>Pseudomonadota</taxon>
        <taxon>Alphaproteobacteria</taxon>
        <taxon>Holosporales</taxon>
        <taxon>Candidatus Paracaedibacteraceae</taxon>
        <taxon>Candidatus Bodocaedibacter</taxon>
    </lineage>
</organism>
<dbReference type="Gene3D" id="1.20.1330.10">
    <property type="entry name" value="f41 fragment of flagellin, N-terminal domain"/>
    <property type="match status" value="1"/>
</dbReference>
<feature type="compositionally biased region" description="Polar residues" evidence="4">
    <location>
        <begin position="1"/>
        <end position="11"/>
    </location>
</feature>
<dbReference type="Pfam" id="PF00700">
    <property type="entry name" value="Flagellin_C"/>
    <property type="match status" value="1"/>
</dbReference>
<keyword evidence="7" id="KW-0282">Flagellum</keyword>
<feature type="region of interest" description="Disordered" evidence="4">
    <location>
        <begin position="1"/>
        <end position="31"/>
    </location>
</feature>
<comment type="subcellular location">
    <subcellularLocation>
        <location evidence="3">Secreted</location>
    </subcellularLocation>
    <subcellularLocation>
        <location evidence="3">Bacterial flagellum</location>
    </subcellularLocation>
</comment>
<protein>
    <recommendedName>
        <fullName evidence="3">Flagellin</fullName>
    </recommendedName>
</protein>
<accession>A0A7L9RUB2</accession>
<dbReference type="AlphaFoldDB" id="A0A7L9RUB2"/>
<dbReference type="InterPro" id="IPR001492">
    <property type="entry name" value="Flagellin"/>
</dbReference>
<dbReference type="Pfam" id="PF00669">
    <property type="entry name" value="Flagellin_N"/>
    <property type="match status" value="1"/>
</dbReference>
<reference evidence="7 8" key="1">
    <citation type="submission" date="2020-06" db="EMBL/GenBank/DDBJ databases">
        <title>The endosymbiont of the kinetoplastid Bodo saltans is a Paracaedibacter-like alpha-proteobacterium possessing a putative toxin-antitoxin system.</title>
        <authorList>
            <person name="Midha S."/>
            <person name="Rigden D.J."/>
            <person name="Siozios S."/>
            <person name="Hurst G.D.D."/>
            <person name="Jackson A.P."/>
        </authorList>
    </citation>
    <scope>NUCLEOTIDE SEQUENCE [LARGE SCALE GENOMIC DNA]</scope>
    <source>
        <strain evidence="7">Lake Konstanz</strain>
    </source>
</reference>
<keyword evidence="8" id="KW-1185">Reference proteome</keyword>
<dbReference type="KEGG" id="pbal:CPBP_00996"/>
<gene>
    <name evidence="7" type="primary">hag</name>
    <name evidence="7" type="ORF">CPBP_00996</name>
</gene>
<keyword evidence="7" id="KW-0969">Cilium</keyword>
<dbReference type="GO" id="GO:0005198">
    <property type="term" value="F:structural molecule activity"/>
    <property type="evidence" value="ECO:0007669"/>
    <property type="project" value="UniProtKB-UniRule"/>
</dbReference>
<evidence type="ECO:0000259" key="6">
    <source>
        <dbReference type="Pfam" id="PF00700"/>
    </source>
</evidence>
<evidence type="ECO:0000259" key="5">
    <source>
        <dbReference type="Pfam" id="PF00669"/>
    </source>
</evidence>
<comment type="function">
    <text evidence="3">Flagellin is the subunit protein which polymerizes to form the filaments of bacterial flagella.</text>
</comment>
<dbReference type="InterPro" id="IPR001029">
    <property type="entry name" value="Flagellin_N"/>
</dbReference>
<dbReference type="PANTHER" id="PTHR42792:SF2">
    <property type="entry name" value="FLAGELLIN"/>
    <property type="match status" value="1"/>
</dbReference>
<evidence type="ECO:0000256" key="3">
    <source>
        <dbReference type="RuleBase" id="RU362073"/>
    </source>
</evidence>
<evidence type="ECO:0000313" key="7">
    <source>
        <dbReference type="EMBL" id="QOL20213.1"/>
    </source>
</evidence>
<dbReference type="InterPro" id="IPR042187">
    <property type="entry name" value="Flagellin_C_sub2"/>
</dbReference>
<proteinExistence type="inferred from homology"/>
<dbReference type="RefSeq" id="WP_350331767.1">
    <property type="nucleotide sequence ID" value="NZ_CP054719.1"/>
</dbReference>
<feature type="domain" description="Flagellin C-terminal" evidence="6">
    <location>
        <begin position="182"/>
        <end position="263"/>
    </location>
</feature>
<evidence type="ECO:0000313" key="8">
    <source>
        <dbReference type="Proteomes" id="UP000594001"/>
    </source>
</evidence>
<feature type="domain" description="Flagellin N-terminal" evidence="5">
    <location>
        <begin position="5"/>
        <end position="137"/>
    </location>
</feature>
<keyword evidence="3" id="KW-0964">Secreted</keyword>
<evidence type="ECO:0000256" key="4">
    <source>
        <dbReference type="SAM" id="MobiDB-lite"/>
    </source>
</evidence>
<dbReference type="Proteomes" id="UP000594001">
    <property type="component" value="Chromosome"/>
</dbReference>
<name>A0A7L9RUB2_9PROT</name>